<organism evidence="1">
    <name type="scientific">bioreactor metagenome</name>
    <dbReference type="NCBI Taxonomy" id="1076179"/>
    <lineage>
        <taxon>unclassified sequences</taxon>
        <taxon>metagenomes</taxon>
        <taxon>ecological metagenomes</taxon>
    </lineage>
</organism>
<proteinExistence type="predicted"/>
<protein>
    <submittedName>
        <fullName evidence="1">Uncharacterized protein</fullName>
    </submittedName>
</protein>
<evidence type="ECO:0000313" key="1">
    <source>
        <dbReference type="EMBL" id="MPN59528.1"/>
    </source>
</evidence>
<name>A0A645J792_9ZZZZ</name>
<sequence>MLHAAQQRGRNNGFVGLVLDFRQDSLQLLRFYVFMRTAHQNTERRNEFQEAHHFGRVRLLVDPVDERQICLREMMGDRFIRTQHERFDEALADTAILHIDVQRVAVFVHDDFRFIGFEIDGPAFLTFFQKGFMEYCHIFEHRHKIVVFVT</sequence>
<dbReference type="EMBL" id="VSSQ01133642">
    <property type="protein sequence ID" value="MPN59528.1"/>
    <property type="molecule type" value="Genomic_DNA"/>
</dbReference>
<comment type="caution">
    <text evidence="1">The sequence shown here is derived from an EMBL/GenBank/DDBJ whole genome shotgun (WGS) entry which is preliminary data.</text>
</comment>
<dbReference type="AlphaFoldDB" id="A0A645J792"/>
<accession>A0A645J792</accession>
<gene>
    <name evidence="1" type="ORF">SDC9_207249</name>
</gene>
<reference evidence="1" key="1">
    <citation type="submission" date="2019-08" db="EMBL/GenBank/DDBJ databases">
        <authorList>
            <person name="Kucharzyk K."/>
            <person name="Murdoch R.W."/>
            <person name="Higgins S."/>
            <person name="Loffler F."/>
        </authorList>
    </citation>
    <scope>NUCLEOTIDE SEQUENCE</scope>
</reference>